<accession>A0A417Z3L2</accession>
<name>A0A417Z3L2_9LACO</name>
<gene>
    <name evidence="1" type="ORF">DS832_07905</name>
</gene>
<dbReference type="Pfam" id="PF09954">
    <property type="entry name" value="DUF2188"/>
    <property type="match status" value="1"/>
</dbReference>
<dbReference type="RefSeq" id="WP_118911103.1">
    <property type="nucleotide sequence ID" value="NZ_QOCS01000021.1"/>
</dbReference>
<dbReference type="AlphaFoldDB" id="A0A417Z3L2"/>
<proteinExistence type="predicted"/>
<dbReference type="Proteomes" id="UP000284822">
    <property type="component" value="Unassembled WGS sequence"/>
</dbReference>
<dbReference type="EMBL" id="QOCS01000021">
    <property type="protein sequence ID" value="RHW45288.1"/>
    <property type="molecule type" value="Genomic_DNA"/>
</dbReference>
<organism evidence="1 2">
    <name type="scientific">Bombilactobacillus bombi</name>
    <dbReference type="NCBI Taxonomy" id="1303590"/>
    <lineage>
        <taxon>Bacteria</taxon>
        <taxon>Bacillati</taxon>
        <taxon>Bacillota</taxon>
        <taxon>Bacilli</taxon>
        <taxon>Lactobacillales</taxon>
        <taxon>Lactobacillaceae</taxon>
        <taxon>Bombilactobacillus</taxon>
    </lineage>
</organism>
<evidence type="ECO:0000313" key="1">
    <source>
        <dbReference type="EMBL" id="RHW45288.1"/>
    </source>
</evidence>
<protein>
    <submittedName>
        <fullName evidence="1">DUF2188 domain-containing protein</fullName>
    </submittedName>
</protein>
<evidence type="ECO:0000313" key="2">
    <source>
        <dbReference type="Proteomes" id="UP000284822"/>
    </source>
</evidence>
<dbReference type="InterPro" id="IPR018691">
    <property type="entry name" value="DUF2188"/>
</dbReference>
<sequence>MGKNQHVLHDPNGGWYIKGEGNQKATLHTQNKQEAINKAREISQNQRSELFIHGMDGKIQSRDLHGHDPNPPKG</sequence>
<reference evidence="1 2" key="1">
    <citation type="submission" date="2018-07" db="EMBL/GenBank/DDBJ databases">
        <title>Genome sequences of six Lactobacillus spp. isolated from bumble bee guts.</title>
        <authorList>
            <person name="Motta E.V.S."/>
            <person name="Moran N.A."/>
        </authorList>
    </citation>
    <scope>NUCLEOTIDE SEQUENCE [LARGE SCALE GENOMIC DNA]</scope>
    <source>
        <strain evidence="1 2">LV-8.1</strain>
    </source>
</reference>
<comment type="caution">
    <text evidence="1">The sequence shown here is derived from an EMBL/GenBank/DDBJ whole genome shotgun (WGS) entry which is preliminary data.</text>
</comment>